<feature type="binding site" evidence="15">
    <location>
        <position position="85"/>
    </location>
    <ligand>
        <name>Zn(2+)</name>
        <dbReference type="ChEBI" id="CHEBI:29105"/>
        <note>catalytic</note>
    </ligand>
</feature>
<dbReference type="Pfam" id="PF00383">
    <property type="entry name" value="dCMP_cyt_deam_1"/>
    <property type="match status" value="1"/>
</dbReference>
<dbReference type="PANTHER" id="PTHR38011">
    <property type="entry name" value="DIHYDROFOLATE REDUCTASE FAMILY PROTEIN (AFU_ORTHOLOGUE AFUA_8G06820)"/>
    <property type="match status" value="1"/>
</dbReference>
<feature type="binding site" evidence="14">
    <location>
        <position position="176"/>
    </location>
    <ligand>
        <name>NADP(+)</name>
        <dbReference type="ChEBI" id="CHEBI:58349"/>
    </ligand>
</feature>
<evidence type="ECO:0000256" key="14">
    <source>
        <dbReference type="PIRSR" id="PIRSR006769-2"/>
    </source>
</evidence>
<dbReference type="Gene3D" id="3.40.140.10">
    <property type="entry name" value="Cytidine Deaminase, domain 2"/>
    <property type="match status" value="1"/>
</dbReference>
<evidence type="ECO:0000256" key="7">
    <source>
        <dbReference type="ARBA" id="ARBA00022723"/>
    </source>
</evidence>
<proteinExistence type="inferred from homology"/>
<dbReference type="InterPro" id="IPR016193">
    <property type="entry name" value="Cytidine_deaminase-like"/>
</dbReference>
<keyword evidence="8 12" id="KW-0862">Zinc</keyword>
<dbReference type="GO" id="GO:0008270">
    <property type="term" value="F:zinc ion binding"/>
    <property type="evidence" value="ECO:0007669"/>
    <property type="project" value="InterPro"/>
</dbReference>
<dbReference type="InterPro" id="IPR002125">
    <property type="entry name" value="CMP_dCMP_dom"/>
</dbReference>
<evidence type="ECO:0000313" key="17">
    <source>
        <dbReference type="EMBL" id="AGC72645.1"/>
    </source>
</evidence>
<feature type="binding site" evidence="14">
    <location>
        <position position="171"/>
    </location>
    <ligand>
        <name>substrate</name>
    </ligand>
</feature>
<evidence type="ECO:0000256" key="2">
    <source>
        <dbReference type="ARBA" id="ARBA00004882"/>
    </source>
</evidence>
<dbReference type="InterPro" id="IPR016192">
    <property type="entry name" value="APOBEC/CMP_deaminase_Zn-bd"/>
</dbReference>
<evidence type="ECO:0000256" key="15">
    <source>
        <dbReference type="PIRSR" id="PIRSR006769-3"/>
    </source>
</evidence>
<dbReference type="NCBIfam" id="TIGR00326">
    <property type="entry name" value="eubact_ribD"/>
    <property type="match status" value="1"/>
</dbReference>
<evidence type="ECO:0000256" key="10">
    <source>
        <dbReference type="ARBA" id="ARBA00023002"/>
    </source>
</evidence>
<keyword evidence="7 12" id="KW-0479">Metal-binding</keyword>
<comment type="pathway">
    <text evidence="3 12">Cofactor biosynthesis; riboflavin biosynthesis; 5-amino-6-(D-ribitylamino)uracil from GTP: step 3/4.</text>
</comment>
<evidence type="ECO:0000256" key="6">
    <source>
        <dbReference type="ARBA" id="ARBA00022619"/>
    </source>
</evidence>
<dbReference type="EC" id="3.5.4.26" evidence="12"/>
<comment type="pathway">
    <text evidence="2 12">Cofactor biosynthesis; riboflavin biosynthesis; 5-amino-6-(D-ribitylamino)uracil from GTP: step 2/4.</text>
</comment>
<feature type="binding site" evidence="14">
    <location>
        <position position="206"/>
    </location>
    <ligand>
        <name>substrate</name>
    </ligand>
</feature>
<dbReference type="AlphaFoldDB" id="L7W1Z8"/>
<evidence type="ECO:0000256" key="1">
    <source>
        <dbReference type="ARBA" id="ARBA00002151"/>
    </source>
</evidence>
<feature type="binding site" evidence="14">
    <location>
        <position position="155"/>
    </location>
    <ligand>
        <name>NADP(+)</name>
        <dbReference type="ChEBI" id="CHEBI:58349"/>
    </ligand>
</feature>
<feature type="binding site" evidence="15">
    <location>
        <position position="76"/>
    </location>
    <ligand>
        <name>Zn(2+)</name>
        <dbReference type="ChEBI" id="CHEBI:29105"/>
        <note>catalytic</note>
    </ligand>
</feature>
<comment type="catalytic activity">
    <reaction evidence="12">
        <text>5-amino-6-(5-phospho-D-ribitylamino)uracil + NADP(+) = 5-amino-6-(5-phospho-D-ribosylamino)uracil + NADPH + H(+)</text>
        <dbReference type="Rhea" id="RHEA:17845"/>
        <dbReference type="ChEBI" id="CHEBI:15378"/>
        <dbReference type="ChEBI" id="CHEBI:57783"/>
        <dbReference type="ChEBI" id="CHEBI:58349"/>
        <dbReference type="ChEBI" id="CHEBI:58421"/>
        <dbReference type="ChEBI" id="CHEBI:58453"/>
        <dbReference type="EC" id="1.1.1.193"/>
    </reaction>
</comment>
<evidence type="ECO:0000256" key="13">
    <source>
        <dbReference type="PIRSR" id="PIRSR006769-1"/>
    </source>
</evidence>
<comment type="function">
    <text evidence="1 12">Converts 2,5-diamino-6-(ribosylamino)-4(3h)-pyrimidinone 5'-phosphate into 5-amino-6-(ribosylamino)-2,4(1h,3h)-pyrimidinedione 5'-phosphate.</text>
</comment>
<evidence type="ECO:0000259" key="16">
    <source>
        <dbReference type="PROSITE" id="PS51747"/>
    </source>
</evidence>
<name>L7W1Z8_9BACT</name>
<dbReference type="PROSITE" id="PS00903">
    <property type="entry name" value="CYT_DCMP_DEAMINASES_1"/>
    <property type="match status" value="1"/>
</dbReference>
<evidence type="ECO:0000256" key="9">
    <source>
        <dbReference type="ARBA" id="ARBA00022857"/>
    </source>
</evidence>
<feature type="active site" description="Proton donor" evidence="13">
    <location>
        <position position="50"/>
    </location>
</feature>
<dbReference type="InterPro" id="IPR002734">
    <property type="entry name" value="RibDG_C"/>
</dbReference>
<feature type="binding site" evidence="14">
    <location>
        <position position="190"/>
    </location>
    <ligand>
        <name>substrate</name>
    </ligand>
</feature>
<dbReference type="EC" id="1.1.1.193" evidence="12"/>
<dbReference type="PANTHER" id="PTHR38011:SF7">
    <property type="entry name" value="2,5-DIAMINO-6-RIBOSYLAMINO-4(3H)-PYRIMIDINONE 5'-PHOSPHATE REDUCTASE"/>
    <property type="match status" value="1"/>
</dbReference>
<feature type="binding site" evidence="15">
    <location>
        <position position="48"/>
    </location>
    <ligand>
        <name>Zn(2+)</name>
        <dbReference type="ChEBI" id="CHEBI:29105"/>
        <note>catalytic</note>
    </ligand>
</feature>
<dbReference type="GO" id="GO:0008703">
    <property type="term" value="F:5-amino-6-(5-phosphoribosylamino)uracil reductase activity"/>
    <property type="evidence" value="ECO:0007669"/>
    <property type="project" value="UniProtKB-EC"/>
</dbReference>
<feature type="binding site" evidence="14">
    <location>
        <position position="202"/>
    </location>
    <ligand>
        <name>NADP(+)</name>
        <dbReference type="ChEBI" id="CHEBI:58349"/>
    </ligand>
</feature>
<keyword evidence="11" id="KW-0511">Multifunctional enzyme</keyword>
<dbReference type="Gene3D" id="3.40.430.10">
    <property type="entry name" value="Dihydrofolate Reductase, subunit A"/>
    <property type="match status" value="1"/>
</dbReference>
<dbReference type="InterPro" id="IPR050765">
    <property type="entry name" value="Riboflavin_Biosynth_HTPR"/>
</dbReference>
<dbReference type="PROSITE" id="PS51747">
    <property type="entry name" value="CYT_DCMP_DEAMINASES_2"/>
    <property type="match status" value="1"/>
</dbReference>
<comment type="similarity">
    <text evidence="5 12">In the C-terminal section; belongs to the HTP reductase family.</text>
</comment>
<dbReference type="GO" id="GO:0008835">
    <property type="term" value="F:diaminohydroxyphosphoribosylaminopyrimidine deaminase activity"/>
    <property type="evidence" value="ECO:0007669"/>
    <property type="project" value="UniProtKB-EC"/>
</dbReference>
<organism evidence="17">
    <name type="scientific">uncultured bacterium A1Q1_fos_565</name>
    <dbReference type="NCBI Taxonomy" id="1256585"/>
    <lineage>
        <taxon>Bacteria</taxon>
        <taxon>environmental samples</taxon>
    </lineage>
</organism>
<dbReference type="EMBL" id="JX649908">
    <property type="protein sequence ID" value="AGC72645.1"/>
    <property type="molecule type" value="Genomic_DNA"/>
</dbReference>
<evidence type="ECO:0000256" key="12">
    <source>
        <dbReference type="PIRNR" id="PIRNR006769"/>
    </source>
</evidence>
<keyword evidence="9 12" id="KW-0521">NADP</keyword>
<protein>
    <recommendedName>
        <fullName evidence="12">Riboflavin biosynthesis protein RibD</fullName>
    </recommendedName>
    <domain>
        <recommendedName>
            <fullName evidence="12">Diaminohydroxyphosphoribosylaminopyrimidine deaminase</fullName>
            <shortName evidence="12">DRAP deaminase</shortName>
            <ecNumber evidence="12">3.5.4.26</ecNumber>
        </recommendedName>
        <alternativeName>
            <fullName evidence="12">Riboflavin-specific deaminase</fullName>
        </alternativeName>
    </domain>
    <domain>
        <recommendedName>
            <fullName evidence="12">5-amino-6-(5-phosphoribosylamino)uracil reductase</fullName>
            <ecNumber evidence="12">1.1.1.193</ecNumber>
        </recommendedName>
        <alternativeName>
            <fullName evidence="12">HTP reductase</fullName>
        </alternativeName>
    </domain>
</protein>
<dbReference type="SUPFAM" id="SSF53927">
    <property type="entry name" value="Cytidine deaminase-like"/>
    <property type="match status" value="1"/>
</dbReference>
<evidence type="ECO:0000256" key="4">
    <source>
        <dbReference type="ARBA" id="ARBA00005259"/>
    </source>
</evidence>
<feature type="binding site" evidence="14">
    <location>
        <begin position="314"/>
        <end position="320"/>
    </location>
    <ligand>
        <name>NADP(+)</name>
        <dbReference type="ChEBI" id="CHEBI:58349"/>
    </ligand>
</feature>
<evidence type="ECO:0000256" key="8">
    <source>
        <dbReference type="ARBA" id="ARBA00022833"/>
    </source>
</evidence>
<dbReference type="InterPro" id="IPR024072">
    <property type="entry name" value="DHFR-like_dom_sf"/>
</dbReference>
<dbReference type="CDD" id="cd01284">
    <property type="entry name" value="Riboflavin_deaminase-reductase"/>
    <property type="match status" value="1"/>
</dbReference>
<comment type="cofactor">
    <cofactor evidence="12 15">
        <name>Zn(2+)</name>
        <dbReference type="ChEBI" id="CHEBI:29105"/>
    </cofactor>
    <text evidence="12 15">Binds 1 zinc ion.</text>
</comment>
<feature type="domain" description="CMP/dCMP-type deaminase" evidence="16">
    <location>
        <begin position="1"/>
        <end position="124"/>
    </location>
</feature>
<feature type="binding site" evidence="14">
    <location>
        <position position="213"/>
    </location>
    <ligand>
        <name>substrate</name>
    </ligand>
</feature>
<comment type="catalytic activity">
    <reaction evidence="12">
        <text>2,5-diamino-6-hydroxy-4-(5-phosphoribosylamino)-pyrimidine + H2O + H(+) = 5-amino-6-(5-phospho-D-ribosylamino)uracil + NH4(+)</text>
        <dbReference type="Rhea" id="RHEA:21868"/>
        <dbReference type="ChEBI" id="CHEBI:15377"/>
        <dbReference type="ChEBI" id="CHEBI:15378"/>
        <dbReference type="ChEBI" id="CHEBI:28938"/>
        <dbReference type="ChEBI" id="CHEBI:58453"/>
        <dbReference type="ChEBI" id="CHEBI:58614"/>
        <dbReference type="EC" id="3.5.4.26"/>
    </reaction>
</comment>
<evidence type="ECO:0000256" key="5">
    <source>
        <dbReference type="ARBA" id="ARBA00007417"/>
    </source>
</evidence>
<reference evidence="17" key="1">
    <citation type="submission" date="2012-09" db="EMBL/GenBank/DDBJ databases">
        <title>Metagenomic Characterization of a Microbial Community in Wastewater Detects High Levels of Antibiotic Resistance.</title>
        <authorList>
            <person name="Abrams M."/>
            <person name="Caldwell A."/>
            <person name="Vandaei E."/>
            <person name="Lee W."/>
            <person name="Perrott J."/>
            <person name="Khan S.Y."/>
            <person name="Ta J."/>
            <person name="Romero D."/>
            <person name="Nguyen V."/>
            <person name="Pourmand N."/>
            <person name="Ouverney C.C."/>
        </authorList>
    </citation>
    <scope>NUCLEOTIDE SEQUENCE</scope>
</reference>
<dbReference type="GO" id="GO:0009231">
    <property type="term" value="P:riboflavin biosynthetic process"/>
    <property type="evidence" value="ECO:0007669"/>
    <property type="project" value="UniProtKB-UniPathway"/>
</dbReference>
<dbReference type="PIRSF" id="PIRSF006769">
    <property type="entry name" value="RibD"/>
    <property type="match status" value="1"/>
</dbReference>
<dbReference type="InterPro" id="IPR004794">
    <property type="entry name" value="Eubact_RibD"/>
</dbReference>
<dbReference type="SUPFAM" id="SSF53597">
    <property type="entry name" value="Dihydrofolate reductase-like"/>
    <property type="match status" value="1"/>
</dbReference>
<feature type="binding site" evidence="14">
    <location>
        <position position="312"/>
    </location>
    <ligand>
        <name>substrate</name>
    </ligand>
</feature>
<feature type="binding site" evidence="14">
    <location>
        <position position="210"/>
    </location>
    <ligand>
        <name>substrate</name>
    </ligand>
</feature>
<keyword evidence="6 12" id="KW-0686">Riboflavin biosynthesis</keyword>
<comment type="similarity">
    <text evidence="4 12">In the N-terminal section; belongs to the cytidine and deoxycytidylate deaminase family.</text>
</comment>
<evidence type="ECO:0000256" key="3">
    <source>
        <dbReference type="ARBA" id="ARBA00004910"/>
    </source>
</evidence>
<dbReference type="Pfam" id="PF01872">
    <property type="entry name" value="RibD_C"/>
    <property type="match status" value="1"/>
</dbReference>
<accession>L7W1Z8</accession>
<sequence length="387" mass="40508">MRLALAAAESARGATSPNPLVGALIVDESAIEPRVLATGFHVAVGRAHAEVDALRRLSEAGGDPRGKTLYVTLEPCNHVGRTGKCTDAILAAGIARVVVGIGDPNPRVAGGGADRLRQAGLSVLVGIEEAACRWQNRGYLRWLRCGRPQLVMKAAISLDGRLAPRAQPGASIGPRWLTGQLARHKAHLLRAGCDAILVGAQTVLADDPALTVRLSDAPRSKQPLRVIFDGSLRTPTTAKVASPGSLILTSDASLRLKPDHASALRDQGVELAAVPSPSSIDVASRRGSPTDIDLHQALRLLGERNILFALCEGGGILHGAFLEAGLYDEVALFVAPLLLGDEGVPLLRHVSVPDVSASSWLASPSVTQLGSDLLIEGELRRGGFSVK</sequence>
<dbReference type="UniPathway" id="UPA00275">
    <property type="reaction ID" value="UER00401"/>
</dbReference>
<evidence type="ECO:0000256" key="11">
    <source>
        <dbReference type="ARBA" id="ARBA00023268"/>
    </source>
</evidence>
<keyword evidence="12 17" id="KW-0378">Hydrolase</keyword>
<keyword evidence="10 12" id="KW-0560">Oxidoreductase</keyword>